<dbReference type="Pfam" id="PF00097">
    <property type="entry name" value="zf-C3HC4"/>
    <property type="match status" value="1"/>
</dbReference>
<reference evidence="14" key="1">
    <citation type="submission" date="2025-08" db="UniProtKB">
        <authorList>
            <consortium name="RefSeq"/>
        </authorList>
    </citation>
    <scope>IDENTIFICATION</scope>
    <source>
        <tissue evidence="14">Entire body</tissue>
    </source>
</reference>
<dbReference type="InParanoid" id="A0A1W4WQG7"/>
<dbReference type="FunFam" id="3.30.40.10:FF:000117">
    <property type="entry name" value="Probable E3 ubiquitin-protein ligase makorin-1"/>
    <property type="match status" value="1"/>
</dbReference>
<evidence type="ECO:0000256" key="5">
    <source>
        <dbReference type="ARBA" id="ARBA00022737"/>
    </source>
</evidence>
<comment type="catalytic activity">
    <reaction evidence="1">
        <text>S-ubiquitinyl-[E2 ubiquitin-conjugating enzyme]-L-cysteine + [acceptor protein]-L-lysine = [E2 ubiquitin-conjugating enzyme]-L-cysteine + N(6)-ubiquitinyl-[acceptor protein]-L-lysine.</text>
        <dbReference type="EC" id="2.3.2.27"/>
    </reaction>
</comment>
<keyword evidence="5" id="KW-0677">Repeat</keyword>
<dbReference type="PROSITE" id="PS50089">
    <property type="entry name" value="ZF_RING_2"/>
    <property type="match status" value="1"/>
</dbReference>
<dbReference type="Gene3D" id="3.30.40.10">
    <property type="entry name" value="Zinc/RING finger domain, C3HC4 (zinc finger)"/>
    <property type="match status" value="1"/>
</dbReference>
<dbReference type="PROSITE" id="PS50103">
    <property type="entry name" value="ZF_C3H1"/>
    <property type="match status" value="4"/>
</dbReference>
<evidence type="ECO:0000256" key="2">
    <source>
        <dbReference type="ARBA" id="ARBA00012483"/>
    </source>
</evidence>
<keyword evidence="13" id="KW-1185">Reference proteome</keyword>
<dbReference type="EC" id="2.3.2.27" evidence="2"/>
<dbReference type="SMART" id="SM00356">
    <property type="entry name" value="ZnF_C3H1"/>
    <property type="match status" value="4"/>
</dbReference>
<feature type="zinc finger region" description="C3H1-type" evidence="9">
    <location>
        <begin position="10"/>
        <end position="38"/>
    </location>
</feature>
<evidence type="ECO:0000256" key="9">
    <source>
        <dbReference type="PROSITE-ProRule" id="PRU00723"/>
    </source>
</evidence>
<evidence type="ECO:0000256" key="3">
    <source>
        <dbReference type="ARBA" id="ARBA00022679"/>
    </source>
</evidence>
<dbReference type="AlphaFoldDB" id="A0A1W4WQG7"/>
<dbReference type="STRING" id="224129.A0A1W4WQG7"/>
<dbReference type="PANTHER" id="PTHR11224">
    <property type="entry name" value="MAKORIN-RELATED"/>
    <property type="match status" value="1"/>
</dbReference>
<dbReference type="KEGG" id="apln:108735306"/>
<evidence type="ECO:0000259" key="12">
    <source>
        <dbReference type="PROSITE" id="PS50103"/>
    </source>
</evidence>
<sequence>MADTSSSGIEEKYAFCLSYLNTKNCARGGYCRYEHANASDVQVTVKPSGTTEFVLGYYITRKRKMECRFYARGNCRNGASCRFLHQNPMTADTRETASVDNSWLNKYSSQPSASTSGSKTSNSSSTDNVSNSPVNMGFVSNNDQEETMEDLEKRKENWVHAPEFVPKANQKPKSYAEVVNANNRMEINPEDRQLCVFLEKEGVCKYPLDECPYIHGDICDFCETAALHPFNEEQRKRHRQECVAQHEKDMELSFAIARSKNKACGVCFETIMEKTDNEQRFGILPNCNHCFCLACIRKWRKARQFDNRIIRACPECRVTSDFVCPSMYWVETKEEKDKLIDNYKKALSEKDCKYFRKGNGRCPFGNKCFYLHALPDGTKTDVGPPRRRVENVSFSMLQEIILWDFLDERENRWLYSLADDLEDLVAFFSDSDDTDWSDSDVFLE</sequence>
<dbReference type="InterPro" id="IPR041367">
    <property type="entry name" value="Znf-CCCH_4"/>
</dbReference>
<proteinExistence type="predicted"/>
<dbReference type="PROSITE" id="PS00518">
    <property type="entry name" value="ZF_RING_1"/>
    <property type="match status" value="1"/>
</dbReference>
<name>A0A1W4WQG7_AGRPL</name>
<dbReference type="Gene3D" id="4.10.1000.10">
    <property type="entry name" value="Zinc finger, CCCH-type"/>
    <property type="match status" value="1"/>
</dbReference>
<evidence type="ECO:0000256" key="4">
    <source>
        <dbReference type="ARBA" id="ARBA00022723"/>
    </source>
</evidence>
<dbReference type="InterPro" id="IPR000571">
    <property type="entry name" value="Znf_CCCH"/>
</dbReference>
<keyword evidence="7" id="KW-0833">Ubl conjugation pathway</keyword>
<keyword evidence="4 9" id="KW-0479">Metal-binding</keyword>
<feature type="region of interest" description="Disordered" evidence="10">
    <location>
        <begin position="108"/>
        <end position="151"/>
    </location>
</feature>
<keyword evidence="6 9" id="KW-0863">Zinc-finger</keyword>
<evidence type="ECO:0000256" key="8">
    <source>
        <dbReference type="ARBA" id="ARBA00022833"/>
    </source>
</evidence>
<evidence type="ECO:0000256" key="1">
    <source>
        <dbReference type="ARBA" id="ARBA00000900"/>
    </source>
</evidence>
<dbReference type="Pfam" id="PF18044">
    <property type="entry name" value="zf-CCCH_4"/>
    <property type="match status" value="1"/>
</dbReference>
<dbReference type="Pfam" id="PF14608">
    <property type="entry name" value="zf-CCCH_2"/>
    <property type="match status" value="1"/>
</dbReference>
<feature type="domain" description="C3H1-type" evidence="12">
    <location>
        <begin position="346"/>
        <end position="375"/>
    </location>
</feature>
<gene>
    <name evidence="14" type="primary">LOC108735306</name>
</gene>
<feature type="domain" description="C3H1-type" evidence="12">
    <location>
        <begin position="189"/>
        <end position="218"/>
    </location>
</feature>
<dbReference type="InterPro" id="IPR045072">
    <property type="entry name" value="MKRN-like"/>
</dbReference>
<dbReference type="GO" id="GO:0061630">
    <property type="term" value="F:ubiquitin protein ligase activity"/>
    <property type="evidence" value="ECO:0007669"/>
    <property type="project" value="UniProtKB-EC"/>
</dbReference>
<evidence type="ECO:0000259" key="11">
    <source>
        <dbReference type="PROSITE" id="PS50089"/>
    </source>
</evidence>
<dbReference type="OrthoDB" id="411372at2759"/>
<dbReference type="RefSeq" id="XP_018322722.1">
    <property type="nucleotide sequence ID" value="XM_018467220.2"/>
</dbReference>
<evidence type="ECO:0000313" key="14">
    <source>
        <dbReference type="RefSeq" id="XP_018322722.1"/>
    </source>
</evidence>
<dbReference type="GO" id="GO:0008270">
    <property type="term" value="F:zinc ion binding"/>
    <property type="evidence" value="ECO:0007669"/>
    <property type="project" value="UniProtKB-KW"/>
</dbReference>
<feature type="zinc finger region" description="C3H1-type" evidence="9">
    <location>
        <begin position="346"/>
        <end position="375"/>
    </location>
</feature>
<feature type="compositionally biased region" description="Low complexity" evidence="10">
    <location>
        <begin position="108"/>
        <end position="132"/>
    </location>
</feature>
<protein>
    <recommendedName>
        <fullName evidence="2">RING-type E3 ubiquitin transferase</fullName>
        <ecNumber evidence="2">2.3.2.27</ecNumber>
    </recommendedName>
</protein>
<dbReference type="InterPro" id="IPR018957">
    <property type="entry name" value="Znf_C3HC4_RING-type"/>
</dbReference>
<dbReference type="GO" id="GO:0005634">
    <property type="term" value="C:nucleus"/>
    <property type="evidence" value="ECO:0007669"/>
    <property type="project" value="UniProtKB-ARBA"/>
</dbReference>
<dbReference type="InterPro" id="IPR001841">
    <property type="entry name" value="Znf_RING"/>
</dbReference>
<feature type="domain" description="C3H1-type" evidence="12">
    <location>
        <begin position="10"/>
        <end position="38"/>
    </location>
</feature>
<dbReference type="InterPro" id="IPR036855">
    <property type="entry name" value="Znf_CCCH_sf"/>
</dbReference>
<dbReference type="FunCoup" id="A0A1W4WQG7">
    <property type="interactions" value="834"/>
</dbReference>
<dbReference type="PANTHER" id="PTHR11224:SF10">
    <property type="entry name" value="IP09428P-RELATED"/>
    <property type="match status" value="1"/>
</dbReference>
<keyword evidence="3" id="KW-0808">Transferase</keyword>
<feature type="zinc finger region" description="C3H1-type" evidence="9">
    <location>
        <begin position="61"/>
        <end position="88"/>
    </location>
</feature>
<dbReference type="InterPro" id="IPR013083">
    <property type="entry name" value="Znf_RING/FYVE/PHD"/>
</dbReference>
<dbReference type="SMART" id="SM00184">
    <property type="entry name" value="RING"/>
    <property type="match status" value="1"/>
</dbReference>
<dbReference type="SUPFAM" id="SSF57850">
    <property type="entry name" value="RING/U-box"/>
    <property type="match status" value="1"/>
</dbReference>
<evidence type="ECO:0000256" key="10">
    <source>
        <dbReference type="SAM" id="MobiDB-lite"/>
    </source>
</evidence>
<dbReference type="Proteomes" id="UP000192223">
    <property type="component" value="Unplaced"/>
</dbReference>
<evidence type="ECO:0000256" key="6">
    <source>
        <dbReference type="ARBA" id="ARBA00022771"/>
    </source>
</evidence>
<organism evidence="13 14">
    <name type="scientific">Agrilus planipennis</name>
    <name type="common">Emerald ash borer</name>
    <name type="synonym">Agrilus marcopoli</name>
    <dbReference type="NCBI Taxonomy" id="224129"/>
    <lineage>
        <taxon>Eukaryota</taxon>
        <taxon>Metazoa</taxon>
        <taxon>Ecdysozoa</taxon>
        <taxon>Arthropoda</taxon>
        <taxon>Hexapoda</taxon>
        <taxon>Insecta</taxon>
        <taxon>Pterygota</taxon>
        <taxon>Neoptera</taxon>
        <taxon>Endopterygota</taxon>
        <taxon>Coleoptera</taxon>
        <taxon>Polyphaga</taxon>
        <taxon>Elateriformia</taxon>
        <taxon>Buprestoidea</taxon>
        <taxon>Buprestidae</taxon>
        <taxon>Agrilinae</taxon>
        <taxon>Agrilus</taxon>
    </lineage>
</organism>
<dbReference type="GeneID" id="108735306"/>
<evidence type="ECO:0000256" key="7">
    <source>
        <dbReference type="ARBA" id="ARBA00022786"/>
    </source>
</evidence>
<feature type="domain" description="C3H1-type" evidence="12">
    <location>
        <begin position="61"/>
        <end position="88"/>
    </location>
</feature>
<feature type="domain" description="RING-type" evidence="11">
    <location>
        <begin position="264"/>
        <end position="317"/>
    </location>
</feature>
<dbReference type="SUPFAM" id="SSF90229">
    <property type="entry name" value="CCCH zinc finger"/>
    <property type="match status" value="1"/>
</dbReference>
<dbReference type="InterPro" id="IPR017907">
    <property type="entry name" value="Znf_RING_CS"/>
</dbReference>
<accession>A0A1W4WQG7</accession>
<evidence type="ECO:0000313" key="13">
    <source>
        <dbReference type="Proteomes" id="UP000192223"/>
    </source>
</evidence>
<feature type="zinc finger region" description="C3H1-type" evidence="9">
    <location>
        <begin position="189"/>
        <end position="218"/>
    </location>
</feature>
<keyword evidence="8 9" id="KW-0862">Zinc</keyword>
<dbReference type="GO" id="GO:0000209">
    <property type="term" value="P:protein polyubiquitination"/>
    <property type="evidence" value="ECO:0007669"/>
    <property type="project" value="InterPro"/>
</dbReference>